<evidence type="ECO:0000256" key="4">
    <source>
        <dbReference type="ARBA" id="ARBA00023125"/>
    </source>
</evidence>
<feature type="domain" description="Response regulatory" evidence="8">
    <location>
        <begin position="5"/>
        <end position="122"/>
    </location>
</feature>
<dbReference type="InterPro" id="IPR001789">
    <property type="entry name" value="Sig_transdc_resp-reg_receiver"/>
</dbReference>
<keyword evidence="10" id="KW-1185">Reference proteome</keyword>
<keyword evidence="6" id="KW-0597">Phosphoprotein</keyword>
<evidence type="ECO:0000256" key="3">
    <source>
        <dbReference type="ARBA" id="ARBA00023015"/>
    </source>
</evidence>
<dbReference type="KEGG" id="mmai:sS8_2338"/>
<accession>A0A250KRL0</accession>
<dbReference type="GO" id="GO:0005524">
    <property type="term" value="F:ATP binding"/>
    <property type="evidence" value="ECO:0007669"/>
    <property type="project" value="UniProtKB-KW"/>
</dbReference>
<protein>
    <submittedName>
        <fullName evidence="9">Response regulator receiver protein</fullName>
    </submittedName>
</protein>
<keyword evidence="1" id="KW-0547">Nucleotide-binding</keyword>
<dbReference type="SUPFAM" id="SSF52172">
    <property type="entry name" value="CheY-like"/>
    <property type="match status" value="1"/>
</dbReference>
<dbReference type="InterPro" id="IPR025662">
    <property type="entry name" value="Sigma_54_int_dom_ATP-bd_1"/>
</dbReference>
<dbReference type="InterPro" id="IPR009057">
    <property type="entry name" value="Homeodomain-like_sf"/>
</dbReference>
<dbReference type="PROSITE" id="PS00688">
    <property type="entry name" value="SIGMA54_INTERACT_3"/>
    <property type="match status" value="1"/>
</dbReference>
<dbReference type="GO" id="GO:0043565">
    <property type="term" value="F:sequence-specific DNA binding"/>
    <property type="evidence" value="ECO:0007669"/>
    <property type="project" value="InterPro"/>
</dbReference>
<dbReference type="InterPro" id="IPR027417">
    <property type="entry name" value="P-loop_NTPase"/>
</dbReference>
<dbReference type="InterPro" id="IPR014264">
    <property type="entry name" value="PEP-CTERM_resp_reg"/>
</dbReference>
<dbReference type="SUPFAM" id="SSF46689">
    <property type="entry name" value="Homeodomain-like"/>
    <property type="match status" value="1"/>
</dbReference>
<dbReference type="PANTHER" id="PTHR32071:SF113">
    <property type="entry name" value="ALGINATE BIOSYNTHESIS TRANSCRIPTIONAL REGULATORY PROTEIN ALGB"/>
    <property type="match status" value="1"/>
</dbReference>
<dbReference type="Pfam" id="PF25601">
    <property type="entry name" value="AAA_lid_14"/>
    <property type="match status" value="1"/>
</dbReference>
<evidence type="ECO:0000256" key="1">
    <source>
        <dbReference type="ARBA" id="ARBA00022741"/>
    </source>
</evidence>
<keyword evidence="4" id="KW-0238">DNA-binding</keyword>
<evidence type="ECO:0000313" key="10">
    <source>
        <dbReference type="Proteomes" id="UP000266313"/>
    </source>
</evidence>
<dbReference type="CDD" id="cd00009">
    <property type="entry name" value="AAA"/>
    <property type="match status" value="1"/>
</dbReference>
<proteinExistence type="predicted"/>
<dbReference type="FunFam" id="3.40.50.300:FF:000006">
    <property type="entry name" value="DNA-binding transcriptional regulator NtrC"/>
    <property type="match status" value="1"/>
</dbReference>
<dbReference type="Pfam" id="PF00158">
    <property type="entry name" value="Sigma54_activat"/>
    <property type="match status" value="1"/>
</dbReference>
<dbReference type="PROSITE" id="PS00676">
    <property type="entry name" value="SIGMA54_INTERACT_2"/>
    <property type="match status" value="1"/>
</dbReference>
<dbReference type="PROSITE" id="PS50110">
    <property type="entry name" value="RESPONSE_REGULATORY"/>
    <property type="match status" value="1"/>
</dbReference>
<gene>
    <name evidence="9" type="ORF">sS8_2338</name>
</gene>
<sequence>MSEQTLLIVEDDPGLQSQLRWSFEQYKVLMADDRDSAIAAVKRNQPAVVTLDLGLPPDPGGVSEGFTVLSEILSIAPTTKVIVITGNDDQINPVKSVGLGAYDFYQKPIDPETLSFVVERAFRLYGLEEENRQFRRMHISNPLDGVIAASPEMHEVCRMIERLAPTDITVLLLGESGTGKEVLARALHTLSPRSKKPFIAVNAAAIPDSLLESELFGFEKGAYTGATQQTKGKFELADGGTFFLDEIGDIPLSLQPKLLRVLQERVVERVGGRQPIKVDVRLICATHQNLSKLISEGKFREDLYFRINEMIINIPPLRERTGDVAVLARAFLDKFAQQMRRANILGFSEGALSAMEAYHWPGNVRELEHKVKRAVVMASGPLIEAKDMELAPGEFKRRLWSLREARDMAERQAICAALSEAGENVTKAAEILEITRPTLYALLSKFNLKI</sequence>
<dbReference type="InterPro" id="IPR025944">
    <property type="entry name" value="Sigma_54_int_dom_CS"/>
</dbReference>
<evidence type="ECO:0000256" key="6">
    <source>
        <dbReference type="PROSITE-ProRule" id="PRU00169"/>
    </source>
</evidence>
<dbReference type="InterPro" id="IPR025943">
    <property type="entry name" value="Sigma_54_int_dom_ATP-bd_2"/>
</dbReference>
<evidence type="ECO:0000259" key="8">
    <source>
        <dbReference type="PROSITE" id="PS50110"/>
    </source>
</evidence>
<reference evidence="9 10" key="1">
    <citation type="submission" date="2016-12" db="EMBL/GenBank/DDBJ databases">
        <title>Genome sequencing of Methylocaldum marinum.</title>
        <authorList>
            <person name="Takeuchi M."/>
            <person name="Kamagata Y."/>
            <person name="Hiraoka S."/>
            <person name="Oshima K."/>
            <person name="Hattori M."/>
            <person name="Iwasaki W."/>
        </authorList>
    </citation>
    <scope>NUCLEOTIDE SEQUENCE [LARGE SCALE GENOMIC DNA]</scope>
    <source>
        <strain evidence="9 10">S8</strain>
    </source>
</reference>
<dbReference type="EMBL" id="AP017928">
    <property type="protein sequence ID" value="BBA34290.1"/>
    <property type="molecule type" value="Genomic_DNA"/>
</dbReference>
<dbReference type="PANTHER" id="PTHR32071">
    <property type="entry name" value="TRANSCRIPTIONAL REGULATORY PROTEIN"/>
    <property type="match status" value="1"/>
</dbReference>
<evidence type="ECO:0000256" key="2">
    <source>
        <dbReference type="ARBA" id="ARBA00022840"/>
    </source>
</evidence>
<dbReference type="Gene3D" id="1.10.8.60">
    <property type="match status" value="1"/>
</dbReference>
<dbReference type="SUPFAM" id="SSF52540">
    <property type="entry name" value="P-loop containing nucleoside triphosphate hydrolases"/>
    <property type="match status" value="1"/>
</dbReference>
<keyword evidence="3" id="KW-0805">Transcription regulation</keyword>
<dbReference type="Proteomes" id="UP000266313">
    <property type="component" value="Chromosome"/>
</dbReference>
<keyword evidence="5" id="KW-0804">Transcription</keyword>
<dbReference type="InterPro" id="IPR003593">
    <property type="entry name" value="AAA+_ATPase"/>
</dbReference>
<dbReference type="SMART" id="SM00382">
    <property type="entry name" value="AAA"/>
    <property type="match status" value="1"/>
</dbReference>
<dbReference type="GO" id="GO:0000160">
    <property type="term" value="P:phosphorelay signal transduction system"/>
    <property type="evidence" value="ECO:0007669"/>
    <property type="project" value="InterPro"/>
</dbReference>
<dbReference type="Gene3D" id="1.10.10.60">
    <property type="entry name" value="Homeodomain-like"/>
    <property type="match status" value="1"/>
</dbReference>
<dbReference type="RefSeq" id="WP_119629727.1">
    <property type="nucleotide sequence ID" value="NZ_AP017928.1"/>
</dbReference>
<evidence type="ECO:0000313" key="9">
    <source>
        <dbReference type="EMBL" id="BBA34290.1"/>
    </source>
</evidence>
<dbReference type="InterPro" id="IPR002197">
    <property type="entry name" value="HTH_Fis"/>
</dbReference>
<dbReference type="PROSITE" id="PS50045">
    <property type="entry name" value="SIGMA54_INTERACT_4"/>
    <property type="match status" value="1"/>
</dbReference>
<dbReference type="Pfam" id="PF02954">
    <property type="entry name" value="HTH_8"/>
    <property type="match status" value="1"/>
</dbReference>
<feature type="domain" description="Sigma-54 factor interaction" evidence="7">
    <location>
        <begin position="146"/>
        <end position="376"/>
    </location>
</feature>
<dbReference type="NCBIfam" id="TIGR02915">
    <property type="entry name" value="PEP_resp_reg"/>
    <property type="match status" value="1"/>
</dbReference>
<dbReference type="PROSITE" id="PS00675">
    <property type="entry name" value="SIGMA54_INTERACT_1"/>
    <property type="match status" value="1"/>
</dbReference>
<dbReference type="OrthoDB" id="9804019at2"/>
<dbReference type="Pfam" id="PF00072">
    <property type="entry name" value="Response_reg"/>
    <property type="match status" value="1"/>
</dbReference>
<evidence type="ECO:0000259" key="7">
    <source>
        <dbReference type="PROSITE" id="PS50045"/>
    </source>
</evidence>
<dbReference type="AlphaFoldDB" id="A0A250KRL0"/>
<dbReference type="InterPro" id="IPR002078">
    <property type="entry name" value="Sigma_54_int"/>
</dbReference>
<feature type="modified residue" description="4-aspartylphosphate" evidence="6">
    <location>
        <position position="52"/>
    </location>
</feature>
<dbReference type="Gene3D" id="3.40.50.300">
    <property type="entry name" value="P-loop containing nucleotide triphosphate hydrolases"/>
    <property type="match status" value="1"/>
</dbReference>
<dbReference type="GO" id="GO:0006355">
    <property type="term" value="P:regulation of DNA-templated transcription"/>
    <property type="evidence" value="ECO:0007669"/>
    <property type="project" value="InterPro"/>
</dbReference>
<dbReference type="InterPro" id="IPR058031">
    <property type="entry name" value="AAA_lid_NorR"/>
</dbReference>
<organism evidence="9 10">
    <name type="scientific">Methylocaldum marinum</name>
    <dbReference type="NCBI Taxonomy" id="1432792"/>
    <lineage>
        <taxon>Bacteria</taxon>
        <taxon>Pseudomonadati</taxon>
        <taxon>Pseudomonadota</taxon>
        <taxon>Gammaproteobacteria</taxon>
        <taxon>Methylococcales</taxon>
        <taxon>Methylococcaceae</taxon>
        <taxon>Methylocaldum</taxon>
    </lineage>
</organism>
<dbReference type="InterPro" id="IPR011006">
    <property type="entry name" value="CheY-like_superfamily"/>
</dbReference>
<evidence type="ECO:0000256" key="5">
    <source>
        <dbReference type="ARBA" id="ARBA00023163"/>
    </source>
</evidence>
<dbReference type="PRINTS" id="PR01590">
    <property type="entry name" value="HTHFIS"/>
</dbReference>
<dbReference type="SMART" id="SM00448">
    <property type="entry name" value="REC"/>
    <property type="match status" value="1"/>
</dbReference>
<name>A0A250KRL0_9GAMM</name>
<dbReference type="Gene3D" id="3.40.50.2300">
    <property type="match status" value="1"/>
</dbReference>
<keyword evidence="2" id="KW-0067">ATP-binding</keyword>